<keyword evidence="3" id="KW-1185">Reference proteome</keyword>
<evidence type="ECO:0000256" key="1">
    <source>
        <dbReference type="SAM" id="MobiDB-lite"/>
    </source>
</evidence>
<reference evidence="2 3" key="1">
    <citation type="journal article" date="2015" name="PLoS ONE">
        <title>Azotobacter Genomes: The Genome of Azotobacter chroococcum NCIMB 8003 (ATCC 4412).</title>
        <authorList>
            <person name="Robson R.L."/>
            <person name="Jones R."/>
            <person name="Robson R.M."/>
            <person name="Schwartz A."/>
            <person name="Richardson T.H."/>
        </authorList>
    </citation>
    <scope>NUCLEOTIDE SEQUENCE [LARGE SCALE GENOMIC DNA]</scope>
    <source>
        <strain evidence="2 3">NCIMB 8003</strain>
    </source>
</reference>
<proteinExistence type="predicted"/>
<gene>
    <name evidence="2" type="ORF">Achr_13700</name>
</gene>
<dbReference type="EMBL" id="CP010415">
    <property type="protein sequence ID" value="AJE20842.1"/>
    <property type="molecule type" value="Genomic_DNA"/>
</dbReference>
<accession>A0A0C4WR92</accession>
<dbReference type="STRING" id="1328314.Achr_13700"/>
<evidence type="ECO:0000313" key="2">
    <source>
        <dbReference type="EMBL" id="AJE20842.1"/>
    </source>
</evidence>
<organism evidence="2 3">
    <name type="scientific">Azotobacter chroococcum NCIMB 8003</name>
    <dbReference type="NCBI Taxonomy" id="1328314"/>
    <lineage>
        <taxon>Bacteria</taxon>
        <taxon>Pseudomonadati</taxon>
        <taxon>Pseudomonadota</taxon>
        <taxon>Gammaproteobacteria</taxon>
        <taxon>Pseudomonadales</taxon>
        <taxon>Pseudomonadaceae</taxon>
        <taxon>Azotobacter</taxon>
    </lineage>
</organism>
<dbReference type="RefSeq" id="WP_039803023.1">
    <property type="nucleotide sequence ID" value="NZ_CP010415.1"/>
</dbReference>
<dbReference type="Proteomes" id="UP000068210">
    <property type="component" value="Chromosome"/>
</dbReference>
<evidence type="ECO:0000313" key="3">
    <source>
        <dbReference type="Proteomes" id="UP000068210"/>
    </source>
</evidence>
<dbReference type="HOGENOM" id="CLU_1346650_0_0_6"/>
<sequence>MDAVTSNAPIDPKLSEAIRHWNDYANESGQNVRVLFEAMTPVKDSLQIAQQIMDSVQHRGWAPGSAQWVKPAALFSAYQELTEIQLAAQERENDCCIRFLTTTLGTGKQVAEAMQGASTPQQVLASCMEASLNIVRQYQADISEQAETFSQIQSAYKAWLQRTLDSLSSRQAEETAASASLPPAASEPSLPVPATPSAQSEPEKDSGV</sequence>
<feature type="compositionally biased region" description="Low complexity" evidence="1">
    <location>
        <begin position="174"/>
        <end position="189"/>
    </location>
</feature>
<dbReference type="AlphaFoldDB" id="A0A0C4WR92"/>
<evidence type="ECO:0008006" key="4">
    <source>
        <dbReference type="Google" id="ProtNLM"/>
    </source>
</evidence>
<feature type="region of interest" description="Disordered" evidence="1">
    <location>
        <begin position="170"/>
        <end position="208"/>
    </location>
</feature>
<dbReference type="KEGG" id="acx:Achr_13700"/>
<name>A0A0C4WR92_9GAMM</name>
<protein>
    <recommendedName>
        <fullName evidence="4">Phasin family protein</fullName>
    </recommendedName>
</protein>